<reference evidence="1" key="1">
    <citation type="submission" date="2017-07" db="EMBL/GenBank/DDBJ databases">
        <title>Taro Niue Genome Assembly and Annotation.</title>
        <authorList>
            <person name="Atibalentja N."/>
            <person name="Keating K."/>
            <person name="Fields C.J."/>
        </authorList>
    </citation>
    <scope>NUCLEOTIDE SEQUENCE</scope>
    <source>
        <strain evidence="1">Niue_2</strain>
        <tissue evidence="1">Leaf</tissue>
    </source>
</reference>
<evidence type="ECO:0000313" key="1">
    <source>
        <dbReference type="EMBL" id="MQL78135.1"/>
    </source>
</evidence>
<accession>A0A843U3X8</accession>
<sequence length="237" mass="25731">MRKKGFWVSMEWTSGGVRGTDGSDVRGTDDWGVRGTDGCSKLVNPESIHGTLRSFLDLPRIFGRILTSRGFQPYLDIIHNVVGFKSHPGERTPLHRNGMGPASPGWTKGMNHRTISVIFPAAGTYPQFFWTTGRLCNFLGRQGISAIFRAAGGAKGLRGWNTPLGVSCAGITPLGVVLRRNTPLGVSLAAGSPRWEWPCARTTRRGCPWQQDPPLGVSAQGPPRWGWFGAGKSSFVV</sequence>
<keyword evidence="2" id="KW-1185">Reference proteome</keyword>
<comment type="caution">
    <text evidence="1">The sequence shown here is derived from an EMBL/GenBank/DDBJ whole genome shotgun (WGS) entry which is preliminary data.</text>
</comment>
<protein>
    <submittedName>
        <fullName evidence="1">Uncharacterized protein</fullName>
    </submittedName>
</protein>
<gene>
    <name evidence="1" type="ORF">Taro_010568</name>
</gene>
<dbReference type="OrthoDB" id="10261212at2759"/>
<dbReference type="AlphaFoldDB" id="A0A843U3X8"/>
<name>A0A843U3X8_COLES</name>
<dbReference type="EMBL" id="NMUH01000384">
    <property type="protein sequence ID" value="MQL78135.1"/>
    <property type="molecule type" value="Genomic_DNA"/>
</dbReference>
<dbReference type="Proteomes" id="UP000652761">
    <property type="component" value="Unassembled WGS sequence"/>
</dbReference>
<evidence type="ECO:0000313" key="2">
    <source>
        <dbReference type="Proteomes" id="UP000652761"/>
    </source>
</evidence>
<proteinExistence type="predicted"/>
<organism evidence="1 2">
    <name type="scientific">Colocasia esculenta</name>
    <name type="common">Wild taro</name>
    <name type="synonym">Arum esculentum</name>
    <dbReference type="NCBI Taxonomy" id="4460"/>
    <lineage>
        <taxon>Eukaryota</taxon>
        <taxon>Viridiplantae</taxon>
        <taxon>Streptophyta</taxon>
        <taxon>Embryophyta</taxon>
        <taxon>Tracheophyta</taxon>
        <taxon>Spermatophyta</taxon>
        <taxon>Magnoliopsida</taxon>
        <taxon>Liliopsida</taxon>
        <taxon>Araceae</taxon>
        <taxon>Aroideae</taxon>
        <taxon>Colocasieae</taxon>
        <taxon>Colocasia</taxon>
    </lineage>
</organism>